<dbReference type="EMBL" id="LFXJ01000005">
    <property type="protein sequence ID" value="KMY31412.1"/>
    <property type="molecule type" value="Genomic_DNA"/>
</dbReference>
<keyword evidence="1" id="KW-0175">Coiled coil</keyword>
<name>A0A0K9FB07_9BACI</name>
<dbReference type="PATRIC" id="fig|582475.4.peg.195"/>
<evidence type="ECO:0000256" key="1">
    <source>
        <dbReference type="SAM" id="Coils"/>
    </source>
</evidence>
<reference evidence="3" key="1">
    <citation type="submission" date="2015-07" db="EMBL/GenBank/DDBJ databases">
        <authorList>
            <person name="Liu B."/>
            <person name="Wang J."/>
            <person name="Zhu Y."/>
            <person name="Liu G."/>
            <person name="Chen Q."/>
            <person name="Lan J."/>
            <person name="Che J."/>
            <person name="Ge C."/>
            <person name="Shi H."/>
            <person name="Pan Z."/>
            <person name="Liu X."/>
        </authorList>
    </citation>
    <scope>NUCLEOTIDE SEQUENCE [LARGE SCALE GENOMIC DNA]</scope>
    <source>
        <strain evidence="3">DSM 23493</strain>
    </source>
</reference>
<evidence type="ECO:0000313" key="3">
    <source>
        <dbReference type="Proteomes" id="UP000037326"/>
    </source>
</evidence>
<dbReference type="Proteomes" id="UP000037326">
    <property type="component" value="Unassembled WGS sequence"/>
</dbReference>
<proteinExistence type="predicted"/>
<dbReference type="GeneID" id="96597466"/>
<protein>
    <submittedName>
        <fullName evidence="2">Uncharacterized protein</fullName>
    </submittedName>
</protein>
<feature type="coiled-coil region" evidence="1">
    <location>
        <begin position="24"/>
        <end position="51"/>
    </location>
</feature>
<gene>
    <name evidence="2" type="ORF">ACZ11_03940</name>
</gene>
<dbReference type="RefSeq" id="WP_049663971.1">
    <property type="nucleotide sequence ID" value="NZ_LFXJ01000005.1"/>
</dbReference>
<comment type="caution">
    <text evidence="2">The sequence shown here is derived from an EMBL/GenBank/DDBJ whole genome shotgun (WGS) entry which is preliminary data.</text>
</comment>
<dbReference type="AlphaFoldDB" id="A0A0K9FB07"/>
<organism evidence="2 3">
    <name type="scientific">Lysinibacillus xylanilyticus</name>
    <dbReference type="NCBI Taxonomy" id="582475"/>
    <lineage>
        <taxon>Bacteria</taxon>
        <taxon>Bacillati</taxon>
        <taxon>Bacillota</taxon>
        <taxon>Bacilli</taxon>
        <taxon>Bacillales</taxon>
        <taxon>Bacillaceae</taxon>
        <taxon>Lysinibacillus</taxon>
    </lineage>
</organism>
<evidence type="ECO:0000313" key="2">
    <source>
        <dbReference type="EMBL" id="KMY31412.1"/>
    </source>
</evidence>
<dbReference type="OrthoDB" id="2740954at2"/>
<accession>A0A0K9FB07</accession>
<sequence>MKAIEDLEKRLRGEVASRMDDRDIVDILEVLQGARQEIERLNQVITKLRVEPCPICDEQ</sequence>